<accession>A0A1U9KEP5</accession>
<keyword evidence="1" id="KW-0808">Transferase</keyword>
<dbReference type="Proteomes" id="UP000188937">
    <property type="component" value="Chromosome"/>
</dbReference>
<dbReference type="GO" id="GO:0016884">
    <property type="term" value="F:carbon-nitrogen ligase activity, with glutamine as amido-N-donor"/>
    <property type="evidence" value="ECO:0007669"/>
    <property type="project" value="InterPro"/>
</dbReference>
<sequence length="153" mass="16386">MTDIRARIADETKTAMKAGQKERVMTLRMIGAKIKDADIAARGQGKDALADDDITSTLRGMVKSRQESVKLYRDGDREELAAKEEAEIEVIREFLPPEMDEAALEAAVKAAVSETGAATMKDMGKVMGALKTKFGASLDLGRANGLVKAALSA</sequence>
<proteinExistence type="predicted"/>
<evidence type="ECO:0000313" key="2">
    <source>
        <dbReference type="Proteomes" id="UP000188937"/>
    </source>
</evidence>
<dbReference type="Gene3D" id="1.10.1510.10">
    <property type="entry name" value="Uncharacterised protein YqeY/AIM41 PF09424, N-terminal domain"/>
    <property type="match status" value="1"/>
</dbReference>
<dbReference type="SUPFAM" id="SSF89095">
    <property type="entry name" value="GatB/YqeY motif"/>
    <property type="match status" value="1"/>
</dbReference>
<gene>
    <name evidence="1" type="ORF">A0U92_05235</name>
</gene>
<dbReference type="Gene3D" id="1.10.10.410">
    <property type="match status" value="1"/>
</dbReference>
<dbReference type="InterPro" id="IPR023168">
    <property type="entry name" value="GatB_Yqey_C_2"/>
</dbReference>
<dbReference type="PANTHER" id="PTHR28055:SF1">
    <property type="entry name" value="ALTERED INHERITANCE OF MITOCHONDRIA PROTEIN 41, MITOCHONDRIAL"/>
    <property type="match status" value="1"/>
</dbReference>
<dbReference type="OrthoDB" id="9788127at2"/>
<dbReference type="STRING" id="435.A0U92_05235"/>
<dbReference type="InterPro" id="IPR042184">
    <property type="entry name" value="YqeY/Aim41_N"/>
</dbReference>
<keyword evidence="2" id="KW-1185">Reference proteome</keyword>
<dbReference type="Pfam" id="PF09424">
    <property type="entry name" value="YqeY"/>
    <property type="match status" value="1"/>
</dbReference>
<organism evidence="1 2">
    <name type="scientific">Acetobacter aceti</name>
    <dbReference type="NCBI Taxonomy" id="435"/>
    <lineage>
        <taxon>Bacteria</taxon>
        <taxon>Pseudomonadati</taxon>
        <taxon>Pseudomonadota</taxon>
        <taxon>Alphaproteobacteria</taxon>
        <taxon>Acetobacterales</taxon>
        <taxon>Acetobacteraceae</taxon>
        <taxon>Acetobacter</taxon>
        <taxon>Acetobacter subgen. Acetobacter</taxon>
    </lineage>
</organism>
<dbReference type="RefSeq" id="WP_077812319.1">
    <property type="nucleotide sequence ID" value="NZ_CP014692.1"/>
</dbReference>
<dbReference type="AlphaFoldDB" id="A0A1U9KEP5"/>
<dbReference type="InterPro" id="IPR003789">
    <property type="entry name" value="Asn/Gln_tRNA_amidoTrase-B-like"/>
</dbReference>
<dbReference type="EMBL" id="CP014692">
    <property type="protein sequence ID" value="AQS84275.1"/>
    <property type="molecule type" value="Genomic_DNA"/>
</dbReference>
<dbReference type="KEGG" id="aace:A0U92_05235"/>
<evidence type="ECO:0000313" key="1">
    <source>
        <dbReference type="EMBL" id="AQS84275.1"/>
    </source>
</evidence>
<dbReference type="GO" id="GO:0016740">
    <property type="term" value="F:transferase activity"/>
    <property type="evidence" value="ECO:0007669"/>
    <property type="project" value="UniProtKB-KW"/>
</dbReference>
<dbReference type="PANTHER" id="PTHR28055">
    <property type="entry name" value="ALTERED INHERITANCE OF MITOCHONDRIA PROTEIN 41, MITOCHONDRIAL"/>
    <property type="match status" value="1"/>
</dbReference>
<reference evidence="1 2" key="1">
    <citation type="submission" date="2016-03" db="EMBL/GenBank/DDBJ databases">
        <title>Acetic acid bacteria sequencing.</title>
        <authorList>
            <person name="Brandt J."/>
            <person name="Jakob F."/>
            <person name="Vogel R.F."/>
        </authorList>
    </citation>
    <scope>NUCLEOTIDE SEQUENCE [LARGE SCALE GENOMIC DNA]</scope>
    <source>
        <strain evidence="1 2">TMW2.1153</strain>
    </source>
</reference>
<name>A0A1U9KEP5_ACEAC</name>
<dbReference type="InterPro" id="IPR019004">
    <property type="entry name" value="YqeY/Aim41"/>
</dbReference>
<protein>
    <submittedName>
        <fullName evidence="1">Aspartyl-tRNA amidotransferase</fullName>
    </submittedName>
</protein>